<proteinExistence type="predicted"/>
<reference evidence="3" key="1">
    <citation type="journal article" date="2023" name="Science">
        <title>Genome structures resolve the early diversification of teleost fishes.</title>
        <authorList>
            <person name="Parey E."/>
            <person name="Louis A."/>
            <person name="Montfort J."/>
            <person name="Bouchez O."/>
            <person name="Roques C."/>
            <person name="Iampietro C."/>
            <person name="Lluch J."/>
            <person name="Castinel A."/>
            <person name="Donnadieu C."/>
            <person name="Desvignes T."/>
            <person name="Floi Bucao C."/>
            <person name="Jouanno E."/>
            <person name="Wen M."/>
            <person name="Mejri S."/>
            <person name="Dirks R."/>
            <person name="Jansen H."/>
            <person name="Henkel C."/>
            <person name="Chen W.J."/>
            <person name="Zahm M."/>
            <person name="Cabau C."/>
            <person name="Klopp C."/>
            <person name="Thompson A.W."/>
            <person name="Robinson-Rechavi M."/>
            <person name="Braasch I."/>
            <person name="Lecointre G."/>
            <person name="Bobe J."/>
            <person name="Postlethwait J.H."/>
            <person name="Berthelot C."/>
            <person name="Roest Crollius H."/>
            <person name="Guiguen Y."/>
        </authorList>
    </citation>
    <scope>NUCLEOTIDE SEQUENCE</scope>
    <source>
        <strain evidence="3">WJC10195</strain>
    </source>
</reference>
<name>A0A9Q1FU83_SYNKA</name>
<organism evidence="3 4">
    <name type="scientific">Synaphobranchus kaupii</name>
    <name type="common">Kaup's arrowtooth eel</name>
    <dbReference type="NCBI Taxonomy" id="118154"/>
    <lineage>
        <taxon>Eukaryota</taxon>
        <taxon>Metazoa</taxon>
        <taxon>Chordata</taxon>
        <taxon>Craniata</taxon>
        <taxon>Vertebrata</taxon>
        <taxon>Euteleostomi</taxon>
        <taxon>Actinopterygii</taxon>
        <taxon>Neopterygii</taxon>
        <taxon>Teleostei</taxon>
        <taxon>Anguilliformes</taxon>
        <taxon>Synaphobranchidae</taxon>
        <taxon>Synaphobranchus</taxon>
    </lineage>
</organism>
<dbReference type="InterPro" id="IPR015040">
    <property type="entry name" value="Bcl-x_interacting_BH3_dom"/>
</dbReference>
<feature type="domain" description="Bcl-x interacting BH3" evidence="2">
    <location>
        <begin position="115"/>
        <end position="141"/>
    </location>
</feature>
<evidence type="ECO:0000313" key="4">
    <source>
        <dbReference type="Proteomes" id="UP001152622"/>
    </source>
</evidence>
<evidence type="ECO:0000259" key="2">
    <source>
        <dbReference type="Pfam" id="PF08945"/>
    </source>
</evidence>
<dbReference type="Pfam" id="PF08945">
    <property type="entry name" value="Bclx_interact"/>
    <property type="match status" value="1"/>
</dbReference>
<comment type="caution">
    <text evidence="3">The sequence shown here is derived from an EMBL/GenBank/DDBJ whole genome shotgun (WGS) entry which is preliminary data.</text>
</comment>
<feature type="region of interest" description="Disordered" evidence="1">
    <location>
        <begin position="1"/>
        <end position="24"/>
    </location>
</feature>
<keyword evidence="4" id="KW-1185">Reference proteome</keyword>
<dbReference type="OrthoDB" id="8441539at2759"/>
<dbReference type="AlphaFoldDB" id="A0A9Q1FU83"/>
<dbReference type="EMBL" id="JAINUF010000004">
    <property type="protein sequence ID" value="KAJ8366114.1"/>
    <property type="molecule type" value="Genomic_DNA"/>
</dbReference>
<evidence type="ECO:0000313" key="3">
    <source>
        <dbReference type="EMBL" id="KAJ8366114.1"/>
    </source>
</evidence>
<protein>
    <recommendedName>
        <fullName evidence="2">Bcl-x interacting BH3 domain-containing protein</fullName>
    </recommendedName>
</protein>
<sequence>MAEYWRADSPANPSDSHQHGEGEPKRGIISHLLFGYQSRSPLFIARPRTSSGYFSFDHPLQNFLLKTRNKTTQTPSPSSQTVSHAQRRLAQEHENFQHHEIGPAQAVRAGVLLAPAAMQEERWVGQELRRIGDEMNQDYTRSGRSRIGRSVCHWLALLVGRLLHILFRWR</sequence>
<accession>A0A9Q1FU83</accession>
<dbReference type="Proteomes" id="UP001152622">
    <property type="component" value="Chromosome 4"/>
</dbReference>
<evidence type="ECO:0000256" key="1">
    <source>
        <dbReference type="SAM" id="MobiDB-lite"/>
    </source>
</evidence>
<gene>
    <name evidence="3" type="ORF">SKAU_G00149450</name>
</gene>